<evidence type="ECO:0000313" key="5">
    <source>
        <dbReference type="Proteomes" id="UP000245884"/>
    </source>
</evidence>
<dbReference type="InterPro" id="IPR011990">
    <property type="entry name" value="TPR-like_helical_dom_sf"/>
</dbReference>
<feature type="compositionally biased region" description="Basic residues" evidence="3">
    <location>
        <begin position="156"/>
        <end position="169"/>
    </location>
</feature>
<dbReference type="Gene3D" id="1.25.40.10">
    <property type="entry name" value="Tetratricopeptide repeat domain"/>
    <property type="match status" value="2"/>
</dbReference>
<evidence type="ECO:0000256" key="3">
    <source>
        <dbReference type="SAM" id="MobiDB-lite"/>
    </source>
</evidence>
<evidence type="ECO:0000256" key="1">
    <source>
        <dbReference type="ARBA" id="ARBA00022737"/>
    </source>
</evidence>
<organism evidence="4 5">
    <name type="scientific">Jaminaea rosea</name>
    <dbReference type="NCBI Taxonomy" id="1569628"/>
    <lineage>
        <taxon>Eukaryota</taxon>
        <taxon>Fungi</taxon>
        <taxon>Dikarya</taxon>
        <taxon>Basidiomycota</taxon>
        <taxon>Ustilaginomycotina</taxon>
        <taxon>Exobasidiomycetes</taxon>
        <taxon>Microstromatales</taxon>
        <taxon>Microstromatales incertae sedis</taxon>
        <taxon>Jaminaea</taxon>
    </lineage>
</organism>
<dbReference type="InterPro" id="IPR051222">
    <property type="entry name" value="PPR/CCM1_RNA-binding"/>
</dbReference>
<evidence type="ECO:0000313" key="4">
    <source>
        <dbReference type="EMBL" id="PWN25588.1"/>
    </source>
</evidence>
<dbReference type="PANTHER" id="PTHR47942:SF63">
    <property type="entry name" value="PENTATRICOPEPTIDE REPEAT-CONTAINING PROTEIN"/>
    <property type="match status" value="1"/>
</dbReference>
<dbReference type="EMBL" id="KZ819675">
    <property type="protein sequence ID" value="PWN25588.1"/>
    <property type="molecule type" value="Genomic_DNA"/>
</dbReference>
<evidence type="ECO:0000256" key="2">
    <source>
        <dbReference type="PROSITE-ProRule" id="PRU00708"/>
    </source>
</evidence>
<proteinExistence type="predicted"/>
<feature type="region of interest" description="Disordered" evidence="3">
    <location>
        <begin position="84"/>
        <end position="193"/>
    </location>
</feature>
<feature type="repeat" description="PPR" evidence="2">
    <location>
        <begin position="260"/>
        <end position="294"/>
    </location>
</feature>
<dbReference type="AlphaFoldDB" id="A0A316ULB1"/>
<dbReference type="STRING" id="1569628.A0A316ULB1"/>
<feature type="region of interest" description="Disordered" evidence="3">
    <location>
        <begin position="794"/>
        <end position="823"/>
    </location>
</feature>
<feature type="compositionally biased region" description="Low complexity" evidence="3">
    <location>
        <begin position="809"/>
        <end position="818"/>
    </location>
</feature>
<feature type="compositionally biased region" description="Polar residues" evidence="3">
    <location>
        <begin position="118"/>
        <end position="128"/>
    </location>
</feature>
<feature type="compositionally biased region" description="Low complexity" evidence="3">
    <location>
        <begin position="174"/>
        <end position="188"/>
    </location>
</feature>
<dbReference type="PROSITE" id="PS51375">
    <property type="entry name" value="PPR"/>
    <property type="match status" value="1"/>
</dbReference>
<dbReference type="InterPro" id="IPR002885">
    <property type="entry name" value="PPR_rpt"/>
</dbReference>
<dbReference type="RefSeq" id="XP_025360200.1">
    <property type="nucleotide sequence ID" value="XM_025509780.1"/>
</dbReference>
<dbReference type="Pfam" id="PF13812">
    <property type="entry name" value="PPR_3"/>
    <property type="match status" value="1"/>
</dbReference>
<reference evidence="4 5" key="1">
    <citation type="journal article" date="2018" name="Mol. Biol. Evol.">
        <title>Broad Genomic Sampling Reveals a Smut Pathogenic Ancestry of the Fungal Clade Ustilaginomycotina.</title>
        <authorList>
            <person name="Kijpornyongpan T."/>
            <person name="Mondo S.J."/>
            <person name="Barry K."/>
            <person name="Sandor L."/>
            <person name="Lee J."/>
            <person name="Lipzen A."/>
            <person name="Pangilinan J."/>
            <person name="LaButti K."/>
            <person name="Hainaut M."/>
            <person name="Henrissat B."/>
            <person name="Grigoriev I.V."/>
            <person name="Spatafora J.W."/>
            <person name="Aime M.C."/>
        </authorList>
    </citation>
    <scope>NUCLEOTIDE SEQUENCE [LARGE SCALE GENOMIC DNA]</scope>
    <source>
        <strain evidence="4 5">MCA 5214</strain>
    </source>
</reference>
<name>A0A316ULB1_9BASI</name>
<keyword evidence="1" id="KW-0677">Repeat</keyword>
<feature type="compositionally biased region" description="Low complexity" evidence="3">
    <location>
        <begin position="129"/>
        <end position="141"/>
    </location>
</feature>
<feature type="compositionally biased region" description="Basic and acidic residues" evidence="3">
    <location>
        <begin position="625"/>
        <end position="634"/>
    </location>
</feature>
<dbReference type="NCBIfam" id="TIGR00756">
    <property type="entry name" value="PPR"/>
    <property type="match status" value="1"/>
</dbReference>
<feature type="region of interest" description="Disordered" evidence="3">
    <location>
        <begin position="625"/>
        <end position="653"/>
    </location>
</feature>
<gene>
    <name evidence="4" type="ORF">BDZ90DRAFT_68948</name>
</gene>
<dbReference type="Pfam" id="PF01535">
    <property type="entry name" value="PPR"/>
    <property type="match status" value="1"/>
</dbReference>
<feature type="compositionally biased region" description="Low complexity" evidence="3">
    <location>
        <begin position="84"/>
        <end position="95"/>
    </location>
</feature>
<keyword evidence="5" id="KW-1185">Reference proteome</keyword>
<protein>
    <recommendedName>
        <fullName evidence="6">Pentacotripeptide-repeat region of PRORP domain-containing protein</fullName>
    </recommendedName>
</protein>
<evidence type="ECO:0008006" key="6">
    <source>
        <dbReference type="Google" id="ProtNLM"/>
    </source>
</evidence>
<feature type="region of interest" description="Disordered" evidence="3">
    <location>
        <begin position="725"/>
        <end position="749"/>
    </location>
</feature>
<dbReference type="OrthoDB" id="185373at2759"/>
<dbReference type="Proteomes" id="UP000245884">
    <property type="component" value="Unassembled WGS sequence"/>
</dbReference>
<accession>A0A316ULB1</accession>
<dbReference type="GeneID" id="37031603"/>
<sequence>MAVKTSQKREACRVLHGPALNGRGLTFSMERERPLSRSLPRFPLASLRIILSLLISHQLRTMRGSTAGRVAWVIRCEAVAGPSAASSSRLSQPLPRRCPPPSYMQHRATSSSSSSSSRQETGSGNVQDPSSSSSTSAPSMPHRLYENSRAFEGPRRASKSLRLFGRRTLRAADPSTSPTTSSSSSSRSRLGDSGQADDVLLFSRLSRRESQLIGQREPDEHLRFLYTELRKAADEGRVDKCLELCRTVAVRVTEMRRAMTALPFHCILKAMVNSADVDTARRVMEDMQECGVEPSVTTWNLFLVIAVRATDDEAVQEALRGIRELPDAEDSAAVSSSSSSRGPAISYDAKTGSLLLPTRNYNATTYGILFNHYRKSKDLESALLLLAALRRSAPTSSDGNLDSTASTREAISSLLLPSTAQKLLALCIETRELGLALDLAVWLSDEVGGGERLVPPREWMSIAAESAHRAFLPGLKEGLRRAMSSLPYAPDEGFVTSALNMAASRGEVDLCHEILGLYLAALPPGALHGSSADGGAGQTAVRGQLRHLHRAHIDALVDAYSHAGRFDEALRLLAAMRHHWQLSSVDDVTAAALEFRAAKDRESLVEASDAWRRVLHFEGQRQEIPAEYREKEAPAEPAEAPHTASRKSTSYPTAPNTMAATLARDNVVALAASGRLPLSQGDEHAQQPHGDTIGLNALLRAAAKLGETDIALRLWEDAKRYNGELARRTSQPGQSREEQQQAAPHPHSIQPTIDTFNALLWSCQTRVPAPSLKLALSVYAELLQWTDEQAQRAAAGGSKEQASKRTRSRGTAAAAAGGPQRLRPNPLTFEHLISICMHPSSATTATALRRNVDAAFAWLEECKGRRLKPTKASYERLVWGVRDEEQDVVRSVEGQEKKEGRGKRVAREQRKARWEQVLHEMEFEAGYEIGGALREFLERRERRDRWIERTQS</sequence>
<dbReference type="PANTHER" id="PTHR47942">
    <property type="entry name" value="TETRATRICOPEPTIDE REPEAT (TPR)-LIKE SUPERFAMILY PROTEIN-RELATED"/>
    <property type="match status" value="1"/>
</dbReference>